<evidence type="ECO:0000313" key="1">
    <source>
        <dbReference type="EMBL" id="BBA40731.1"/>
    </source>
</evidence>
<dbReference type="AlphaFoldDB" id="A0A250LB01"/>
<reference evidence="1" key="2">
    <citation type="journal article" date="2017" name="Genome Announc.">
        <title>High-Quality Draft Genome Sequence of Burkholderia contaminans CH-1, a Gram-Negative Bacterium That Metabolizes 2-Azahypoxanthine, a Plant Growth-Regulating Compound.</title>
        <authorList>
            <person name="Choi J.-H."/>
            <person name="Sugiura H."/>
            <person name="Moriuchi R."/>
            <person name="Kawagishi H."/>
            <person name="Dohra H."/>
        </authorList>
    </citation>
    <scope>NUCLEOTIDE SEQUENCE</scope>
    <source>
        <strain evidence="1">CH-1</strain>
    </source>
</reference>
<gene>
    <name evidence="1" type="ORF">BCCH1_31630</name>
</gene>
<reference evidence="1" key="1">
    <citation type="journal article" date="2016" name="Biosci. Biotechnol. Biochem.">
        <title>Bioconversion of AHX to AOH by resting cells of Burkholderia contaminans CH-1.</title>
        <authorList>
            <person name="Choi J.H."/>
            <person name="Kikuchi A."/>
            <person name="Pumkaeo P."/>
            <person name="Hirai H."/>
            <person name="Tokuyama S."/>
            <person name="Kawagishi H."/>
        </authorList>
    </citation>
    <scope>NUCLEOTIDE SEQUENCE</scope>
    <source>
        <strain evidence="1">CH-1</strain>
    </source>
</reference>
<protein>
    <submittedName>
        <fullName evidence="1">Uncharacterized protein</fullName>
    </submittedName>
</protein>
<sequence>MGEHLLTVFGSQFPDENRRTADRADDFGWAVELRVHRGFLSVWLHKRVVQCNSILPDEGWGKPVFDVICAEGKF</sequence>
<name>A0A250LB01_9BURK</name>
<proteinExistence type="predicted"/>
<accession>A0A250LB01</accession>
<dbReference type="EMBL" id="AP018358">
    <property type="protein sequence ID" value="BBA40731.1"/>
    <property type="molecule type" value="Genomic_DNA"/>
</dbReference>
<organism evidence="1">
    <name type="scientific">Burkholderia contaminans</name>
    <dbReference type="NCBI Taxonomy" id="488447"/>
    <lineage>
        <taxon>Bacteria</taxon>
        <taxon>Pseudomonadati</taxon>
        <taxon>Pseudomonadota</taxon>
        <taxon>Betaproteobacteria</taxon>
        <taxon>Burkholderiales</taxon>
        <taxon>Burkholderiaceae</taxon>
        <taxon>Burkholderia</taxon>
        <taxon>Burkholderia cepacia complex</taxon>
    </lineage>
</organism>